<reference evidence="2 3" key="1">
    <citation type="journal article" date="2018" name="New Phytol.">
        <title>Phylogenomics of Endogonaceae and evolution of mycorrhizas within Mucoromycota.</title>
        <authorList>
            <person name="Chang Y."/>
            <person name="Desiro A."/>
            <person name="Na H."/>
            <person name="Sandor L."/>
            <person name="Lipzen A."/>
            <person name="Clum A."/>
            <person name="Barry K."/>
            <person name="Grigoriev I.V."/>
            <person name="Martin F.M."/>
            <person name="Stajich J.E."/>
            <person name="Smith M.E."/>
            <person name="Bonito G."/>
            <person name="Spatafora J.W."/>
        </authorList>
    </citation>
    <scope>NUCLEOTIDE SEQUENCE [LARGE SCALE GENOMIC DNA]</scope>
    <source>
        <strain evidence="2 3">GMNB39</strain>
    </source>
</reference>
<proteinExistence type="predicted"/>
<evidence type="ECO:0000313" key="2">
    <source>
        <dbReference type="EMBL" id="RUP49444.1"/>
    </source>
</evidence>
<comment type="caution">
    <text evidence="2">The sequence shown here is derived from an EMBL/GenBank/DDBJ whole genome shotgun (WGS) entry which is preliminary data.</text>
</comment>
<dbReference type="Proteomes" id="UP000268093">
    <property type="component" value="Unassembled WGS sequence"/>
</dbReference>
<keyword evidence="3" id="KW-1185">Reference proteome</keyword>
<organism evidence="2 3">
    <name type="scientific">Jimgerdemannia flammicorona</name>
    <dbReference type="NCBI Taxonomy" id="994334"/>
    <lineage>
        <taxon>Eukaryota</taxon>
        <taxon>Fungi</taxon>
        <taxon>Fungi incertae sedis</taxon>
        <taxon>Mucoromycota</taxon>
        <taxon>Mucoromycotina</taxon>
        <taxon>Endogonomycetes</taxon>
        <taxon>Endogonales</taxon>
        <taxon>Endogonaceae</taxon>
        <taxon>Jimgerdemannia</taxon>
    </lineage>
</organism>
<accession>A0A433DF50</accession>
<gene>
    <name evidence="2" type="ORF">BC936DRAFT_142502</name>
</gene>
<dbReference type="AlphaFoldDB" id="A0A433DF50"/>
<name>A0A433DF50_9FUNG</name>
<feature type="region of interest" description="Disordered" evidence="1">
    <location>
        <begin position="60"/>
        <end position="156"/>
    </location>
</feature>
<protein>
    <submittedName>
        <fullName evidence="2">Uncharacterized protein</fullName>
    </submittedName>
</protein>
<dbReference type="EMBL" id="RBNI01002289">
    <property type="protein sequence ID" value="RUP49444.1"/>
    <property type="molecule type" value="Genomic_DNA"/>
</dbReference>
<sequence>MAKYHIAGSREMFPTRFSSETRGHRVAYGANHIFPTAISPSIITLKLHYHTHPPYTNPTYFLITPQTPPPRHSIQPAPDPRPSHATSTPSSSPVALGLPPPPLPRRRQKASSQHCPSPNSTGRRNPSRLRIRRRWRQRWGRGDLASARRGGSRRPGEIEKRVGLIGV</sequence>
<evidence type="ECO:0000313" key="3">
    <source>
        <dbReference type="Proteomes" id="UP000268093"/>
    </source>
</evidence>
<feature type="compositionally biased region" description="Basic residues" evidence="1">
    <location>
        <begin position="125"/>
        <end position="139"/>
    </location>
</feature>
<feature type="compositionally biased region" description="Low complexity" evidence="1">
    <location>
        <begin position="83"/>
        <end position="97"/>
    </location>
</feature>
<feature type="compositionally biased region" description="Polar residues" evidence="1">
    <location>
        <begin position="110"/>
        <end position="122"/>
    </location>
</feature>
<evidence type="ECO:0000256" key="1">
    <source>
        <dbReference type="SAM" id="MobiDB-lite"/>
    </source>
</evidence>